<dbReference type="RefSeq" id="WP_041093429.1">
    <property type="nucleotide sequence ID" value="NZ_AP014680.1"/>
</dbReference>
<sequence>MYTVIRKFKDGNPKAEGHIYEVGDEYPFQKYAGATTKARIAELTKEEGPNDSFDGPVILEVDLDEKEK</sequence>
<dbReference type="EMBL" id="AP014680">
    <property type="protein sequence ID" value="BAP85524.1"/>
    <property type="molecule type" value="Genomic_DNA"/>
</dbReference>
<organism evidence="1 2">
    <name type="scientific">Paucilactobacillus hokkaidonensis JCM 18461</name>
    <dbReference type="NCBI Taxonomy" id="1291742"/>
    <lineage>
        <taxon>Bacteria</taxon>
        <taxon>Bacillati</taxon>
        <taxon>Bacillota</taxon>
        <taxon>Bacilli</taxon>
        <taxon>Lactobacillales</taxon>
        <taxon>Lactobacillaceae</taxon>
        <taxon>Paucilactobacillus</taxon>
    </lineage>
</organism>
<dbReference type="KEGG" id="lho:LOOC260_109850"/>
<gene>
    <name evidence="1" type="ORF">LOOC260_109850</name>
</gene>
<dbReference type="AlphaFoldDB" id="A0A0A1GXA7"/>
<evidence type="ECO:0000313" key="2">
    <source>
        <dbReference type="Proteomes" id="UP000031620"/>
    </source>
</evidence>
<reference evidence="1 2" key="1">
    <citation type="submission" date="2014-11" db="EMBL/GenBank/DDBJ databases">
        <title>Complete genome sequence and analysis of Lactobacillus hokkaidonensis LOOC260T.</title>
        <authorList>
            <person name="Tanizawa Y."/>
            <person name="Tohno M."/>
            <person name="Kaminuma E."/>
            <person name="Nakamura Y."/>
            <person name="Arita M."/>
        </authorList>
    </citation>
    <scope>NUCLEOTIDE SEQUENCE [LARGE SCALE GENOMIC DNA]</scope>
    <source>
        <strain evidence="1 2">LOOC260</strain>
    </source>
</reference>
<dbReference type="HOGENOM" id="CLU_2825736_0_0_9"/>
<proteinExistence type="predicted"/>
<dbReference type="STRING" id="1291742.LOOC260_109850"/>
<dbReference type="Proteomes" id="UP000031620">
    <property type="component" value="Chromosome"/>
</dbReference>
<protein>
    <submittedName>
        <fullName evidence="1">Uncharacterized protein</fullName>
    </submittedName>
</protein>
<accession>A0A0A1GXA7</accession>
<evidence type="ECO:0000313" key="1">
    <source>
        <dbReference type="EMBL" id="BAP85524.1"/>
    </source>
</evidence>
<name>A0A0A1GXA7_9LACO</name>